<dbReference type="EMBL" id="CP093547">
    <property type="protein sequence ID" value="UNP29626.1"/>
    <property type="molecule type" value="Genomic_DNA"/>
</dbReference>
<feature type="region of interest" description="Disordered" evidence="1">
    <location>
        <begin position="22"/>
        <end position="42"/>
    </location>
</feature>
<feature type="chain" id="PRO_5047075616" description="Secreted protein" evidence="2">
    <location>
        <begin position="24"/>
        <end position="177"/>
    </location>
</feature>
<protein>
    <recommendedName>
        <fullName evidence="5">Secreted protein</fullName>
    </recommendedName>
</protein>
<evidence type="ECO:0000256" key="2">
    <source>
        <dbReference type="SAM" id="SignalP"/>
    </source>
</evidence>
<organism evidence="3 4">
    <name type="scientific">Lysobacter gummosus</name>
    <dbReference type="NCBI Taxonomy" id="262324"/>
    <lineage>
        <taxon>Bacteria</taxon>
        <taxon>Pseudomonadati</taxon>
        <taxon>Pseudomonadota</taxon>
        <taxon>Gammaproteobacteria</taxon>
        <taxon>Lysobacterales</taxon>
        <taxon>Lysobacteraceae</taxon>
        <taxon>Lysobacter</taxon>
    </lineage>
</organism>
<evidence type="ECO:0000256" key="1">
    <source>
        <dbReference type="SAM" id="MobiDB-lite"/>
    </source>
</evidence>
<sequence length="177" mass="18797">MNKTILTFATVLIAVAAAGGVQAGERTRQTGQPPEAMPSPNRDDLLAAQLKRDEQMIEMADKAIDAFGKLQTPPAGDLVWLDADKSTFAVREGASFALCRYPAVTALSDHNSGGNRVLLSSTAPSLVPKGEQSYRKAVPNYERASFGDCEIVVTSAPLRDQAWLVFAVAPGAAVVRP</sequence>
<evidence type="ECO:0000313" key="3">
    <source>
        <dbReference type="EMBL" id="UNP29626.1"/>
    </source>
</evidence>
<feature type="signal peptide" evidence="2">
    <location>
        <begin position="1"/>
        <end position="23"/>
    </location>
</feature>
<accession>A0ABY3XAI7</accession>
<reference evidence="3 4" key="1">
    <citation type="submission" date="2022-03" db="EMBL/GenBank/DDBJ databases">
        <title>Complete genome sequence of Lysobacter capsici VKM B-2533 and Lysobacter gummosus 10.1.1, promising sources of lytic agents.</title>
        <authorList>
            <person name="Tarlachkov S.V."/>
            <person name="Kudryakova I.V."/>
            <person name="Afoshin A.S."/>
            <person name="Leontyevskaya E.A."/>
            <person name="Leontyevskaya N.V."/>
        </authorList>
    </citation>
    <scope>NUCLEOTIDE SEQUENCE [LARGE SCALE GENOMIC DNA]</scope>
    <source>
        <strain evidence="3 4">10.1.1</strain>
    </source>
</reference>
<keyword evidence="2" id="KW-0732">Signal</keyword>
<proteinExistence type="predicted"/>
<evidence type="ECO:0000313" key="4">
    <source>
        <dbReference type="Proteomes" id="UP000829194"/>
    </source>
</evidence>
<evidence type="ECO:0008006" key="5">
    <source>
        <dbReference type="Google" id="ProtNLM"/>
    </source>
</evidence>
<dbReference type="Proteomes" id="UP000829194">
    <property type="component" value="Chromosome"/>
</dbReference>
<gene>
    <name evidence="3" type="ORF">MOV92_24770</name>
</gene>
<dbReference type="RefSeq" id="WP_148649144.1">
    <property type="nucleotide sequence ID" value="NZ_CP011131.1"/>
</dbReference>
<name>A0ABY3XAI7_9GAMM</name>
<keyword evidence="4" id="KW-1185">Reference proteome</keyword>